<evidence type="ECO:0000256" key="2">
    <source>
        <dbReference type="SAM" id="SignalP"/>
    </source>
</evidence>
<feature type="transmembrane region" description="Helical" evidence="1">
    <location>
        <begin position="1151"/>
        <end position="1174"/>
    </location>
</feature>
<accession>A0ABN7RP83</accession>
<feature type="signal peptide" evidence="2">
    <location>
        <begin position="1"/>
        <end position="15"/>
    </location>
</feature>
<evidence type="ECO:0000313" key="4">
    <source>
        <dbReference type="Proteomes" id="UP001158576"/>
    </source>
</evidence>
<evidence type="ECO:0000313" key="3">
    <source>
        <dbReference type="EMBL" id="CAG5082620.1"/>
    </source>
</evidence>
<dbReference type="EMBL" id="OU015568">
    <property type="protein sequence ID" value="CAG5082620.1"/>
    <property type="molecule type" value="Genomic_DNA"/>
</dbReference>
<keyword evidence="1" id="KW-1133">Transmembrane helix</keyword>
<keyword evidence="1" id="KW-0472">Membrane</keyword>
<organism evidence="3 4">
    <name type="scientific">Oikopleura dioica</name>
    <name type="common">Tunicate</name>
    <dbReference type="NCBI Taxonomy" id="34765"/>
    <lineage>
        <taxon>Eukaryota</taxon>
        <taxon>Metazoa</taxon>
        <taxon>Chordata</taxon>
        <taxon>Tunicata</taxon>
        <taxon>Appendicularia</taxon>
        <taxon>Copelata</taxon>
        <taxon>Oikopleuridae</taxon>
        <taxon>Oikopleura</taxon>
    </lineage>
</organism>
<reference evidence="3 4" key="1">
    <citation type="submission" date="2021-04" db="EMBL/GenBank/DDBJ databases">
        <authorList>
            <person name="Bliznina A."/>
        </authorList>
    </citation>
    <scope>NUCLEOTIDE SEQUENCE [LARGE SCALE GENOMIC DNA]</scope>
</reference>
<sequence>MRELIKLFILAFVEAGMDTTWFRKFRLAKIYSNGPIQVASARINGFMYNRNTFMTLKECVTQSDDTTTDLTTLNNRDILEKAMLGHKLFVDYSTKERLPERGLESADVYGAKVEGNFAILRTDRTTEVHNDILRIPPASHLRTRLKSGVSLDCMIFRIRRNDMFPLHHKQTISHISADGSYCEVKPSKDIRGFECGDPLYCKLPSSGTHQLIGPGLPWIGLFSIEGRSRRNGPHRVQLITKYAKPTTPPSFSIPTPQPTETTTTSLTTTKTIEKITEHASNQLYAKLIENGPSETKILARGIMLDSSTFITLQKCVGENVLDIEERLKLRNQFDADRSFFHYSPDKRLRTYLSSQENLPNGLSIFRSDLHSIRKQHNMIFLPTSDELSRFYESKGRLSCFIKTPLKSLEDLDLSMASAVDMIKFLELEYFHIYVTKSRDAFLEVQAVGETEMMEFSGTNCGTPVYCAHHDISSTYKIIGLLDTTSSKNKGRYSIFKITDYTRPQKRTTTAAGLPPTPITKVTTTTTTQTTQCIHWEPQTENSHKQHFGRLFSGFPGSELSAGCNGFILTDEIPEITGMISKKSNAFVTLSSCIEKSSAKDLQELMELKQAKIDYSEFYSSSKKGNITSFDDRDDGFFIIWMTTTKSLQNHLIPGQGEIEDAMEKRLEGMQYCFTKQEDPEFRETNFYQNDQGHLAILNLKIYFLELVENGKELEFSAKMREQRFWTFQNYDVGIPIYCPIGKNGRYRILGLLTDYNIDKPFGPFRLRLINEFASPRASTTKPALAPTPVTKVTTTTTTQTTQYTHWEPINKNTEKQRFGRLFSGFPGSELSVGCNGFILSDVIPITGMYNTKSYAFVTLSSCIKKSTSHDLEEFINLKYAQIDYSEVHKSSSHKSNMTWFNERDDGFFIIWMTPTKSWQNNLIPLQGEIENAMEKRLEGMQFCFTKQEDPEFRSDFYKKKRNFNIDRPFGPFRLRLIKEFVPPRASTTKTTSTVSVFNTQTTTTLQMFQIEENPWEGVVFQKLKSTLAPTPSMKTTTTAEKIIFEDEVCCFKMIIEPVDGDKFGQEGEYNLKKAAIEGQLVFYKPISPPPKSADSETNCPEGMALKKDGMTVASVKCASYVPPPTPTPPDPRVFIFQTLFENVKLKENPESFLLCKVFFLVFALFNYLVITTFLV</sequence>
<keyword evidence="2" id="KW-0732">Signal</keyword>
<evidence type="ECO:0000256" key="1">
    <source>
        <dbReference type="SAM" id="Phobius"/>
    </source>
</evidence>
<name>A0ABN7RP83_OIKDI</name>
<dbReference type="Proteomes" id="UP001158576">
    <property type="component" value="Chromosome PAR"/>
</dbReference>
<keyword evidence="4" id="KW-1185">Reference proteome</keyword>
<keyword evidence="1" id="KW-0812">Transmembrane</keyword>
<feature type="chain" id="PRO_5045475823" evidence="2">
    <location>
        <begin position="16"/>
        <end position="1175"/>
    </location>
</feature>
<gene>
    <name evidence="3" type="ORF">OKIOD_LOCUS1726</name>
</gene>
<proteinExistence type="predicted"/>
<protein>
    <submittedName>
        <fullName evidence="3">Oidioi.mRNA.OKI2018_I69.PAR.g10168.t1.cds</fullName>
    </submittedName>
</protein>